<gene>
    <name evidence="7" type="primary">LOC115876016</name>
</gene>
<dbReference type="OrthoDB" id="311172at2759"/>
<accession>A0A6J2X990</accession>
<dbReference type="InParanoid" id="A0A6J2X990"/>
<evidence type="ECO:0000313" key="7">
    <source>
        <dbReference type="RefSeq" id="XP_030747540.1"/>
    </source>
</evidence>
<evidence type="ECO:0000256" key="2">
    <source>
        <dbReference type="ARBA" id="ARBA00012122"/>
    </source>
</evidence>
<comment type="similarity">
    <text evidence="1">Belongs to the eukaryotic-type N-acetylglucosamine kinase family.</text>
</comment>
<dbReference type="InterPro" id="IPR002731">
    <property type="entry name" value="ATPase_BadF"/>
</dbReference>
<dbReference type="InterPro" id="IPR039758">
    <property type="entry name" value="NAGK-like"/>
</dbReference>
<dbReference type="RefSeq" id="XP_030747540.1">
    <property type="nucleotide sequence ID" value="XM_030891680.1"/>
</dbReference>
<dbReference type="Pfam" id="PF01869">
    <property type="entry name" value="BcrAD_BadFG"/>
    <property type="match status" value="1"/>
</dbReference>
<evidence type="ECO:0000256" key="1">
    <source>
        <dbReference type="ARBA" id="ARBA00006198"/>
    </source>
</evidence>
<name>A0A6J2X990_SITOR</name>
<dbReference type="FunCoup" id="A0A6J2X990">
    <property type="interactions" value="355"/>
</dbReference>
<dbReference type="CDD" id="cd24078">
    <property type="entry name" value="ASKHA_NBD_NAGK_meta"/>
    <property type="match status" value="1"/>
</dbReference>
<dbReference type="EC" id="2.7.1.59" evidence="2"/>
<evidence type="ECO:0000313" key="6">
    <source>
        <dbReference type="Proteomes" id="UP000504635"/>
    </source>
</evidence>
<dbReference type="AlphaFoldDB" id="A0A6J2X990"/>
<reference evidence="7" key="1">
    <citation type="submission" date="2025-08" db="UniProtKB">
        <authorList>
            <consortium name="RefSeq"/>
        </authorList>
    </citation>
    <scope>IDENTIFICATION</scope>
    <source>
        <tissue evidence="7">Gonads</tissue>
    </source>
</reference>
<dbReference type="PANTHER" id="PTHR12862">
    <property type="entry name" value="BADF TYPE ATPASE DOMAIN-CONTAINING PROTEIN"/>
    <property type="match status" value="1"/>
</dbReference>
<dbReference type="InterPro" id="IPR043129">
    <property type="entry name" value="ATPase_NBD"/>
</dbReference>
<protein>
    <recommendedName>
        <fullName evidence="3">N-acetyl-D-glucosamine kinase</fullName>
        <ecNumber evidence="2">2.7.1.59</ecNumber>
    </recommendedName>
    <alternativeName>
        <fullName evidence="4">GlcNAc kinase</fullName>
    </alternativeName>
</protein>
<evidence type="ECO:0000256" key="3">
    <source>
        <dbReference type="ARBA" id="ARBA00014974"/>
    </source>
</evidence>
<dbReference type="SUPFAM" id="SSF53067">
    <property type="entry name" value="Actin-like ATPase domain"/>
    <property type="match status" value="2"/>
</dbReference>
<proteinExistence type="inferred from homology"/>
<organism evidence="6 7">
    <name type="scientific">Sitophilus oryzae</name>
    <name type="common">Rice weevil</name>
    <name type="synonym">Curculio oryzae</name>
    <dbReference type="NCBI Taxonomy" id="7048"/>
    <lineage>
        <taxon>Eukaryota</taxon>
        <taxon>Metazoa</taxon>
        <taxon>Ecdysozoa</taxon>
        <taxon>Arthropoda</taxon>
        <taxon>Hexapoda</taxon>
        <taxon>Insecta</taxon>
        <taxon>Pterygota</taxon>
        <taxon>Neoptera</taxon>
        <taxon>Endopterygota</taxon>
        <taxon>Coleoptera</taxon>
        <taxon>Polyphaga</taxon>
        <taxon>Cucujiformia</taxon>
        <taxon>Curculionidae</taxon>
        <taxon>Dryophthorinae</taxon>
        <taxon>Sitophilus</taxon>
    </lineage>
</organism>
<feature type="domain" description="ATPase BadF/BadG/BcrA/BcrD type" evidence="5">
    <location>
        <begin position="8"/>
        <end position="295"/>
    </location>
</feature>
<keyword evidence="7" id="KW-0418">Kinase</keyword>
<sequence length="348" mass="37947">MSSDIIGGIEGGASHTYVVLMNPQGEVIGVAKGLGTNHFLIGMDECRKRIAELVDKAKTHAGIPTDTPLAGLGLSLSGCEVEESNQKLVEGFLVTYPNLSQRYYCASDTCGSIATTSNKGGVVCIAGTGSNTLLINPDGSRTQCGGWGNILSDEGSAWNIAYLGIKYCFDDLDNFHKAPHPIDKVWTLIKRHFNIRDQFGMLDIVYRNFDKSRIALLCKYLAELATEGDPLANNIFNTAGTDLARSIAAVADKAAPELMNKKGGLNVVCVGSVWLSWDLLKDGFVTYLNENSNIERLSLLRLKTEMGVGAALMASDKLKLRLDRDYSKNYTIFYSYSKRSECNCNNKL</sequence>
<evidence type="ECO:0000259" key="5">
    <source>
        <dbReference type="Pfam" id="PF01869"/>
    </source>
</evidence>
<dbReference type="PANTHER" id="PTHR12862:SF0">
    <property type="entry name" value="N-ACETYL-D-GLUCOSAMINE KINASE"/>
    <property type="match status" value="1"/>
</dbReference>
<dbReference type="GO" id="GO:0045127">
    <property type="term" value="F:N-acetylglucosamine kinase activity"/>
    <property type="evidence" value="ECO:0007669"/>
    <property type="project" value="UniProtKB-EC"/>
</dbReference>
<keyword evidence="6" id="KW-1185">Reference proteome</keyword>
<dbReference type="Gene3D" id="3.30.420.40">
    <property type="match status" value="1"/>
</dbReference>
<keyword evidence="7" id="KW-0808">Transferase</keyword>
<evidence type="ECO:0000256" key="4">
    <source>
        <dbReference type="ARBA" id="ARBA00031123"/>
    </source>
</evidence>
<dbReference type="GeneID" id="115876016"/>
<dbReference type="KEGG" id="soy:115876016"/>
<dbReference type="Proteomes" id="UP000504635">
    <property type="component" value="Unplaced"/>
</dbReference>